<keyword evidence="5" id="KW-0732">Signal</keyword>
<dbReference type="PANTHER" id="PTHR30069">
    <property type="entry name" value="TONB-DEPENDENT OUTER MEMBRANE RECEPTOR"/>
    <property type="match status" value="1"/>
</dbReference>
<dbReference type="InterPro" id="IPR036942">
    <property type="entry name" value="Beta-barrel_TonB_sf"/>
</dbReference>
<comment type="similarity">
    <text evidence="10 11">Belongs to the TonB-dependent receptor family.</text>
</comment>
<comment type="caution">
    <text evidence="14">The sequence shown here is derived from an EMBL/GenBank/DDBJ whole genome shotgun (WGS) entry which is preliminary data.</text>
</comment>
<dbReference type="Gene3D" id="2.40.170.20">
    <property type="entry name" value="TonB-dependent receptor, beta-barrel domain"/>
    <property type="match status" value="1"/>
</dbReference>
<evidence type="ECO:0000259" key="13">
    <source>
        <dbReference type="Pfam" id="PF07715"/>
    </source>
</evidence>
<feature type="domain" description="TonB-dependent receptor-like beta-barrel" evidence="12">
    <location>
        <begin position="217"/>
        <end position="574"/>
    </location>
</feature>
<dbReference type="SUPFAM" id="SSF56935">
    <property type="entry name" value="Porins"/>
    <property type="match status" value="1"/>
</dbReference>
<protein>
    <submittedName>
        <fullName evidence="14">TonB-dependent receptor plug domain-containing protein</fullName>
    </submittedName>
</protein>
<accession>A0ABP7SQE0</accession>
<dbReference type="Gene3D" id="2.170.130.10">
    <property type="entry name" value="TonB-dependent receptor, plug domain"/>
    <property type="match status" value="1"/>
</dbReference>
<dbReference type="InterPro" id="IPR000531">
    <property type="entry name" value="Beta-barrel_TonB"/>
</dbReference>
<evidence type="ECO:0000313" key="14">
    <source>
        <dbReference type="EMBL" id="GAA4014801.1"/>
    </source>
</evidence>
<evidence type="ECO:0000259" key="12">
    <source>
        <dbReference type="Pfam" id="PF00593"/>
    </source>
</evidence>
<comment type="subcellular location">
    <subcellularLocation>
        <location evidence="1 10">Cell outer membrane</location>
        <topology evidence="1 10">Multi-pass membrane protein</topology>
    </subcellularLocation>
</comment>
<keyword evidence="3 10" id="KW-1134">Transmembrane beta strand</keyword>
<feature type="domain" description="TonB-dependent receptor plug" evidence="13">
    <location>
        <begin position="4"/>
        <end position="103"/>
    </location>
</feature>
<name>A0ABP7SQE0_9BACT</name>
<dbReference type="InterPro" id="IPR037066">
    <property type="entry name" value="Plug_dom_sf"/>
</dbReference>
<keyword evidence="6 11" id="KW-0798">TonB box</keyword>
<evidence type="ECO:0000256" key="8">
    <source>
        <dbReference type="ARBA" id="ARBA00023170"/>
    </source>
</evidence>
<dbReference type="Pfam" id="PF07715">
    <property type="entry name" value="Plug"/>
    <property type="match status" value="1"/>
</dbReference>
<evidence type="ECO:0000256" key="6">
    <source>
        <dbReference type="ARBA" id="ARBA00023077"/>
    </source>
</evidence>
<evidence type="ECO:0000256" key="10">
    <source>
        <dbReference type="PROSITE-ProRule" id="PRU01360"/>
    </source>
</evidence>
<evidence type="ECO:0000256" key="9">
    <source>
        <dbReference type="ARBA" id="ARBA00023237"/>
    </source>
</evidence>
<reference evidence="15" key="1">
    <citation type="journal article" date="2019" name="Int. J. Syst. Evol. Microbiol.">
        <title>The Global Catalogue of Microorganisms (GCM) 10K type strain sequencing project: providing services to taxonomists for standard genome sequencing and annotation.</title>
        <authorList>
            <consortium name="The Broad Institute Genomics Platform"/>
            <consortium name="The Broad Institute Genome Sequencing Center for Infectious Disease"/>
            <person name="Wu L."/>
            <person name="Ma J."/>
        </authorList>
    </citation>
    <scope>NUCLEOTIDE SEQUENCE [LARGE SCALE GENOMIC DNA]</scope>
    <source>
        <strain evidence="15">JCM 17224</strain>
    </source>
</reference>
<proteinExistence type="inferred from homology"/>
<organism evidence="14 15">
    <name type="scientific">Hymenobacter fastidiosus</name>
    <dbReference type="NCBI Taxonomy" id="486264"/>
    <lineage>
        <taxon>Bacteria</taxon>
        <taxon>Pseudomonadati</taxon>
        <taxon>Bacteroidota</taxon>
        <taxon>Cytophagia</taxon>
        <taxon>Cytophagales</taxon>
        <taxon>Hymenobacteraceae</taxon>
        <taxon>Hymenobacter</taxon>
    </lineage>
</organism>
<keyword evidence="7 10" id="KW-0472">Membrane</keyword>
<evidence type="ECO:0000256" key="3">
    <source>
        <dbReference type="ARBA" id="ARBA00022452"/>
    </source>
</evidence>
<evidence type="ECO:0000256" key="1">
    <source>
        <dbReference type="ARBA" id="ARBA00004571"/>
    </source>
</evidence>
<keyword evidence="2 10" id="KW-0813">Transport</keyword>
<dbReference type="Proteomes" id="UP001500567">
    <property type="component" value="Unassembled WGS sequence"/>
</dbReference>
<keyword evidence="4 10" id="KW-0812">Transmembrane</keyword>
<dbReference type="InterPro" id="IPR012910">
    <property type="entry name" value="Plug_dom"/>
</dbReference>
<evidence type="ECO:0000256" key="11">
    <source>
        <dbReference type="RuleBase" id="RU003357"/>
    </source>
</evidence>
<keyword evidence="8 14" id="KW-0675">Receptor</keyword>
<gene>
    <name evidence="14" type="ORF">GCM10022408_30050</name>
</gene>
<dbReference type="Pfam" id="PF00593">
    <property type="entry name" value="TonB_dep_Rec_b-barrel"/>
    <property type="match status" value="1"/>
</dbReference>
<dbReference type="InterPro" id="IPR039426">
    <property type="entry name" value="TonB-dep_rcpt-like"/>
</dbReference>
<dbReference type="PANTHER" id="PTHR30069:SF29">
    <property type="entry name" value="HEMOGLOBIN AND HEMOGLOBIN-HAPTOGLOBIN-BINDING PROTEIN 1-RELATED"/>
    <property type="match status" value="1"/>
</dbReference>
<evidence type="ECO:0000256" key="2">
    <source>
        <dbReference type="ARBA" id="ARBA00022448"/>
    </source>
</evidence>
<keyword evidence="9 10" id="KW-0998">Cell outer membrane</keyword>
<evidence type="ECO:0000256" key="7">
    <source>
        <dbReference type="ARBA" id="ARBA00023136"/>
    </source>
</evidence>
<dbReference type="PROSITE" id="PS52016">
    <property type="entry name" value="TONB_DEPENDENT_REC_3"/>
    <property type="match status" value="1"/>
</dbReference>
<sequence length="601" mass="66059">MGSRVTTLDSVALAQHRGGTLADVLAARTPVYIKSYGPGQLASISFRGTAAQHTAVLWHGFNIGLPTLGQSDFALLPVVGITQVSVQHGPAGAIYGSGAVGGTVLLSSPVRWGAGLRMAAQAEAGSFGLGAGQAEGSFSNQQLALRTEVSYREARNDFAYPLPEGNRVVWRRNPNSALRQRSLAQDASLRVGTTGEVQAAVWLTHSERQLQPTIGANNDEARQYDRSRRFLLGYRHRASQRHESNVRAAWFEDVLDYGLGDTDASKSRVRTTQLQTDHTFTFKPHLSLRIGGEAQRFAAQVQGYGDAARITEHRFSGFGLLRYDPAPTLRLTLNVRQALLPGRRPPLTPTVGAEWQLARSARQVVVAKASVSRSYRAPTLNERYWRPGGRPDLLPENSLGYEAGLRQELTPIGQPRLSLQTELTAYHQLIHDWVQWTPGPGGIWSPRNLRQVRARGAEASTRLDWQAPGSRYSLATGLSYAFTQSVKLRGTTTDVDPVGQQLPYVPQHSAAFTTQHTWRGWQAGTTLTFTGFRFTDASATTFLPSYTLVNASAGYTLRKDQAWTLTLLAQGYNLTNLMYQSYAYRAMPLRSAALSLRVAWR</sequence>
<evidence type="ECO:0000256" key="4">
    <source>
        <dbReference type="ARBA" id="ARBA00022692"/>
    </source>
</evidence>
<keyword evidence="15" id="KW-1185">Reference proteome</keyword>
<evidence type="ECO:0000313" key="15">
    <source>
        <dbReference type="Proteomes" id="UP001500567"/>
    </source>
</evidence>
<dbReference type="EMBL" id="BAABDJ010000035">
    <property type="protein sequence ID" value="GAA4014801.1"/>
    <property type="molecule type" value="Genomic_DNA"/>
</dbReference>
<evidence type="ECO:0000256" key="5">
    <source>
        <dbReference type="ARBA" id="ARBA00022729"/>
    </source>
</evidence>